<dbReference type="Proteomes" id="UP001166674">
    <property type="component" value="Unassembled WGS sequence"/>
</dbReference>
<dbReference type="InterPro" id="IPR036352">
    <property type="entry name" value="Semap_dom_sf"/>
</dbReference>
<organism evidence="4 5">
    <name type="scientific">Sciurus carolinensis</name>
    <name type="common">Eastern gray squirrel</name>
    <dbReference type="NCBI Taxonomy" id="30640"/>
    <lineage>
        <taxon>Eukaryota</taxon>
        <taxon>Metazoa</taxon>
        <taxon>Chordata</taxon>
        <taxon>Craniata</taxon>
        <taxon>Vertebrata</taxon>
        <taxon>Euteleostomi</taxon>
        <taxon>Mammalia</taxon>
        <taxon>Eutheria</taxon>
        <taxon>Euarchontoglires</taxon>
        <taxon>Glires</taxon>
        <taxon>Rodentia</taxon>
        <taxon>Sciuromorpha</taxon>
        <taxon>Sciuridae</taxon>
        <taxon>Sciurinae</taxon>
        <taxon>Sciurini</taxon>
        <taxon>Sciurus</taxon>
    </lineage>
</organism>
<protein>
    <submittedName>
        <fullName evidence="4">MICOS complex subunit Mic19</fullName>
    </submittedName>
</protein>
<dbReference type="PANTHER" id="PTHR21588:SF18">
    <property type="entry name" value="MICOS COMPLEX SUBUNIT MIC19"/>
    <property type="match status" value="1"/>
</dbReference>
<feature type="domain" description="Sema" evidence="3">
    <location>
        <begin position="163"/>
        <end position="254"/>
    </location>
</feature>
<dbReference type="InterPro" id="IPR052632">
    <property type="entry name" value="MICOS_subunit_Mic19"/>
</dbReference>
<evidence type="ECO:0000256" key="2">
    <source>
        <dbReference type="SAM" id="MobiDB-lite"/>
    </source>
</evidence>
<dbReference type="GO" id="GO:0061617">
    <property type="term" value="C:MICOS complex"/>
    <property type="evidence" value="ECO:0007669"/>
    <property type="project" value="TreeGrafter"/>
</dbReference>
<feature type="region of interest" description="Disordered" evidence="2">
    <location>
        <begin position="31"/>
        <end position="53"/>
    </location>
</feature>
<keyword evidence="5" id="KW-1185">Reference proteome</keyword>
<name>A0AA41MWF1_SCICA</name>
<dbReference type="AlphaFoldDB" id="A0AA41MWF1"/>
<accession>A0AA41MWF1</accession>
<dbReference type="PANTHER" id="PTHR21588">
    <property type="entry name" value="COILED-COIL-HELIX-COILED-COIL-HELIX DOMAIN CONTAINING 6"/>
    <property type="match status" value="1"/>
</dbReference>
<evidence type="ECO:0000313" key="5">
    <source>
        <dbReference type="Proteomes" id="UP001166674"/>
    </source>
</evidence>
<sequence length="260" mass="29508">MGGTASTRRVTFEADENENITVVKGIRLSENVIDRMKESSPSGSKSQRYSGIYGASVSDEELKRRVAEELALEQARKESESQKRLKQSRDLERERAAANEQLTRAILRERISSEEERAKAKHLSSEFYKITTEQYQKAAEEVEAKFKRYEYHPVCADLQARILQCYRQNSHQTLSCSALANQYMQCVNHAKQLLTIDDNFCGLDMNAPLGVSEMVRGIPVFTEDRDRMTSVIAYVYKNHSLAFVGTKSGKLKKVDIPIGL</sequence>
<feature type="region of interest" description="Disordered" evidence="2">
    <location>
        <begin position="74"/>
        <end position="94"/>
    </location>
</feature>
<dbReference type="EMBL" id="JAATJV010358627">
    <property type="protein sequence ID" value="MBZ3879366.1"/>
    <property type="molecule type" value="Genomic_DNA"/>
</dbReference>
<dbReference type="GO" id="GO:0007007">
    <property type="term" value="P:inner mitochondrial membrane organization"/>
    <property type="evidence" value="ECO:0007669"/>
    <property type="project" value="TreeGrafter"/>
</dbReference>
<comment type="caution">
    <text evidence="4">The sequence shown here is derived from an EMBL/GenBank/DDBJ whole genome shotgun (WGS) entry which is preliminary data.</text>
</comment>
<evidence type="ECO:0000313" key="4">
    <source>
        <dbReference type="EMBL" id="MBZ3879366.1"/>
    </source>
</evidence>
<proteinExistence type="predicted"/>
<dbReference type="PROSITE" id="PS51808">
    <property type="entry name" value="CHCH"/>
    <property type="match status" value="1"/>
</dbReference>
<feature type="compositionally biased region" description="Polar residues" evidence="2">
    <location>
        <begin position="39"/>
        <end position="49"/>
    </location>
</feature>
<dbReference type="InterPro" id="IPR001627">
    <property type="entry name" value="Semap_dom"/>
</dbReference>
<dbReference type="Pfam" id="PF01403">
    <property type="entry name" value="Sema"/>
    <property type="match status" value="1"/>
</dbReference>
<evidence type="ECO:0000259" key="3">
    <source>
        <dbReference type="Pfam" id="PF01403"/>
    </source>
</evidence>
<gene>
    <name evidence="4" type="ORF">SUZIE_152580</name>
</gene>
<evidence type="ECO:0000256" key="1">
    <source>
        <dbReference type="ARBA" id="ARBA00023180"/>
    </source>
</evidence>
<keyword evidence="1" id="KW-0325">Glycoprotein</keyword>
<dbReference type="SUPFAM" id="SSF101912">
    <property type="entry name" value="Sema domain"/>
    <property type="match status" value="1"/>
</dbReference>
<dbReference type="InterPro" id="IPR015943">
    <property type="entry name" value="WD40/YVTN_repeat-like_dom_sf"/>
</dbReference>
<dbReference type="Gene3D" id="2.130.10.10">
    <property type="entry name" value="YVTN repeat-like/Quinoprotein amine dehydrogenase"/>
    <property type="match status" value="1"/>
</dbReference>
<reference evidence="4" key="1">
    <citation type="submission" date="2020-03" db="EMBL/GenBank/DDBJ databases">
        <title>Studies in the Genomics of Life Span.</title>
        <authorList>
            <person name="Glass D."/>
        </authorList>
    </citation>
    <scope>NUCLEOTIDE SEQUENCE</scope>
    <source>
        <strain evidence="4">SUZIE</strain>
        <tissue evidence="4">Muscle</tissue>
    </source>
</reference>